<gene>
    <name evidence="2" type="ORF">A2696_02035</name>
</gene>
<evidence type="ECO:0000259" key="1">
    <source>
        <dbReference type="Pfam" id="PF21814"/>
    </source>
</evidence>
<sequence length="110" mass="12749">MKLPHRNNVLISREKLVQYILSETHALGRFKAKFFQSLGFNKTNVHLFEESLRTIAKFKDVKDVISSPYGTKYVLDGRVKTPTGKIVKLRTVRIIEKGQNRPRFVTTYPV</sequence>
<protein>
    <recommendedName>
        <fullName evidence="1">DUF6883 domain-containing protein</fullName>
    </recommendedName>
</protein>
<dbReference type="Proteomes" id="UP000177069">
    <property type="component" value="Unassembled WGS sequence"/>
</dbReference>
<proteinExistence type="predicted"/>
<evidence type="ECO:0000313" key="2">
    <source>
        <dbReference type="EMBL" id="OGD84510.1"/>
    </source>
</evidence>
<reference evidence="2 3" key="1">
    <citation type="journal article" date="2016" name="Nat. Commun.">
        <title>Thousands of microbial genomes shed light on interconnected biogeochemical processes in an aquifer system.</title>
        <authorList>
            <person name="Anantharaman K."/>
            <person name="Brown C.T."/>
            <person name="Hug L.A."/>
            <person name="Sharon I."/>
            <person name="Castelle C.J."/>
            <person name="Probst A.J."/>
            <person name="Thomas B.C."/>
            <person name="Singh A."/>
            <person name="Wilkins M.J."/>
            <person name="Karaoz U."/>
            <person name="Brodie E.L."/>
            <person name="Williams K.H."/>
            <person name="Hubbard S.S."/>
            <person name="Banfield J.F."/>
        </authorList>
    </citation>
    <scope>NUCLEOTIDE SEQUENCE [LARGE SCALE GENOMIC DNA]</scope>
</reference>
<feature type="domain" description="DUF6883" evidence="1">
    <location>
        <begin position="2"/>
        <end position="109"/>
    </location>
</feature>
<accession>A0A1F5FY38</accession>
<comment type="caution">
    <text evidence="2">The sequence shown here is derived from an EMBL/GenBank/DDBJ whole genome shotgun (WGS) entry which is preliminary data.</text>
</comment>
<dbReference type="InterPro" id="IPR049250">
    <property type="entry name" value="DUF6883"/>
</dbReference>
<dbReference type="AlphaFoldDB" id="A0A1F5FY38"/>
<dbReference type="EMBL" id="MFBA01000058">
    <property type="protein sequence ID" value="OGD84510.1"/>
    <property type="molecule type" value="Genomic_DNA"/>
</dbReference>
<dbReference type="Pfam" id="PF21814">
    <property type="entry name" value="DUF6883"/>
    <property type="match status" value="1"/>
</dbReference>
<evidence type="ECO:0000313" key="3">
    <source>
        <dbReference type="Proteomes" id="UP000177069"/>
    </source>
</evidence>
<name>A0A1F5FY38_9BACT</name>
<organism evidence="2 3">
    <name type="scientific">Candidatus Curtissbacteria bacterium RIFCSPHIGHO2_01_FULL_41_13</name>
    <dbReference type="NCBI Taxonomy" id="1797745"/>
    <lineage>
        <taxon>Bacteria</taxon>
        <taxon>Candidatus Curtissiibacteriota</taxon>
    </lineage>
</organism>